<dbReference type="AlphaFoldDB" id="A0A3Q2XZS1"/>
<dbReference type="Gene3D" id="1.10.437.10">
    <property type="entry name" value="Blc2-like"/>
    <property type="match status" value="1"/>
</dbReference>
<dbReference type="InterPro" id="IPR002475">
    <property type="entry name" value="Bcl2-like"/>
</dbReference>
<reference evidence="9" key="1">
    <citation type="submission" date="2025-08" db="UniProtKB">
        <authorList>
            <consortium name="Ensembl"/>
        </authorList>
    </citation>
    <scope>IDENTIFICATION</scope>
</reference>
<protein>
    <submittedName>
        <fullName evidence="9">BCL2 family apoptosis regulator BOK b</fullName>
    </submittedName>
</protein>
<dbReference type="InterPro" id="IPR036834">
    <property type="entry name" value="Bcl-2-like_sf"/>
</dbReference>
<sequence length="213" mass="23808">MEVLRKSTAFAAEVLEVFDRSLSDKQLVTQAKALCRDFILSRLNQNGLTWSKGELNLSPCGTALAEVSFVLLCLGDELERILPSLYRNVARQLNISVAMETMVSDAFIGVATEIFSTGITWGKVVSMYAVAGALAVDCVKQGHASMVHVIVDSLGQFVRKYLAQWLKRRGGWLELTNCVVKKDLFPEHRWLSSALDSLRYFLTSMYVYIMKEG</sequence>
<dbReference type="PROSITE" id="PS50063">
    <property type="entry name" value="BH4_2"/>
    <property type="match status" value="1"/>
</dbReference>
<dbReference type="SMART" id="SM00337">
    <property type="entry name" value="BCL"/>
    <property type="match status" value="1"/>
</dbReference>
<dbReference type="KEGG" id="hcq:109529488"/>
<dbReference type="GO" id="GO:0042981">
    <property type="term" value="P:regulation of apoptotic process"/>
    <property type="evidence" value="ECO:0007669"/>
    <property type="project" value="InterPro"/>
</dbReference>
<dbReference type="PANTHER" id="PTHR11256:SF48">
    <property type="entry name" value="BCL-2-RELATED OVARIAN KILLER PROTEIN"/>
    <property type="match status" value="1"/>
</dbReference>
<dbReference type="GO" id="GO:0051400">
    <property type="term" value="F:BH domain binding"/>
    <property type="evidence" value="ECO:0007669"/>
    <property type="project" value="TreeGrafter"/>
</dbReference>
<dbReference type="PRINTS" id="PR01862">
    <property type="entry name" value="BCL2FAMILY"/>
</dbReference>
<evidence type="ECO:0000256" key="5">
    <source>
        <dbReference type="ARBA" id="ARBA00022989"/>
    </source>
</evidence>
<dbReference type="Proteomes" id="UP000264820">
    <property type="component" value="Unplaced"/>
</dbReference>
<evidence type="ECO:0000256" key="2">
    <source>
        <dbReference type="ARBA" id="ARBA00009458"/>
    </source>
</evidence>
<dbReference type="GO" id="GO:0001836">
    <property type="term" value="P:release of cytochrome c from mitochondria"/>
    <property type="evidence" value="ECO:0007669"/>
    <property type="project" value="TreeGrafter"/>
</dbReference>
<dbReference type="InterPro" id="IPR026298">
    <property type="entry name" value="Bcl-2_fam"/>
</dbReference>
<proteinExistence type="inferred from homology"/>
<dbReference type="RefSeq" id="XP_019748425.1">
    <property type="nucleotide sequence ID" value="XM_019892866.1"/>
</dbReference>
<evidence type="ECO:0000256" key="3">
    <source>
        <dbReference type="ARBA" id="ARBA00022692"/>
    </source>
</evidence>
<keyword evidence="3" id="KW-0812">Transmembrane</keyword>
<dbReference type="GO" id="GO:0008630">
    <property type="term" value="P:intrinsic apoptotic signaling pathway in response to DNA damage"/>
    <property type="evidence" value="ECO:0007669"/>
    <property type="project" value="TreeGrafter"/>
</dbReference>
<evidence type="ECO:0000313" key="9">
    <source>
        <dbReference type="Ensembl" id="ENSHCOP00000010658.1"/>
    </source>
</evidence>
<dbReference type="PROSITE" id="PS50062">
    <property type="entry name" value="BCL2_FAMILY"/>
    <property type="match status" value="1"/>
</dbReference>
<feature type="short sequence motif" description="BH4" evidence="7">
    <location>
        <begin position="31"/>
        <end position="50"/>
    </location>
</feature>
<keyword evidence="5" id="KW-1133">Transmembrane helix</keyword>
<accession>A0A3Q2XZS1</accession>
<dbReference type="GO" id="GO:0005741">
    <property type="term" value="C:mitochondrial outer membrane"/>
    <property type="evidence" value="ECO:0007669"/>
    <property type="project" value="TreeGrafter"/>
</dbReference>
<comment type="subcellular location">
    <subcellularLocation>
        <location evidence="1">Membrane</location>
        <topology evidence="1">Single-pass membrane protein</topology>
    </subcellularLocation>
</comment>
<evidence type="ECO:0000259" key="8">
    <source>
        <dbReference type="PROSITE" id="PS50063"/>
    </source>
</evidence>
<dbReference type="OrthoDB" id="5947850at2759"/>
<reference evidence="9" key="2">
    <citation type="submission" date="2025-09" db="UniProtKB">
        <authorList>
            <consortium name="Ensembl"/>
        </authorList>
    </citation>
    <scope>IDENTIFICATION</scope>
</reference>
<keyword evidence="4 7" id="KW-0053">Apoptosis</keyword>
<dbReference type="SUPFAM" id="SSF56854">
    <property type="entry name" value="Bcl-2 inhibitors of programmed cell death"/>
    <property type="match status" value="1"/>
</dbReference>
<dbReference type="GeneTree" id="ENSGT01130000278292"/>
<dbReference type="STRING" id="109280.ENSHCOP00000010658"/>
<dbReference type="RefSeq" id="XP_019748424.1">
    <property type="nucleotide sequence ID" value="XM_019892865.1"/>
</dbReference>
<dbReference type="OMA" id="VYVMKEQ"/>
<dbReference type="CDD" id="cd06845">
    <property type="entry name" value="Bcl-2_like"/>
    <property type="match status" value="1"/>
</dbReference>
<dbReference type="InterPro" id="IPR046371">
    <property type="entry name" value="Bcl-2_BH1-3"/>
</dbReference>
<comment type="similarity">
    <text evidence="2">Belongs to the Bcl-2 family.</text>
</comment>
<evidence type="ECO:0000313" key="10">
    <source>
        <dbReference type="Proteomes" id="UP000264820"/>
    </source>
</evidence>
<organism evidence="9 10">
    <name type="scientific">Hippocampus comes</name>
    <name type="common">Tiger tail seahorse</name>
    <dbReference type="NCBI Taxonomy" id="109280"/>
    <lineage>
        <taxon>Eukaryota</taxon>
        <taxon>Metazoa</taxon>
        <taxon>Chordata</taxon>
        <taxon>Craniata</taxon>
        <taxon>Vertebrata</taxon>
        <taxon>Euteleostomi</taxon>
        <taxon>Actinopterygii</taxon>
        <taxon>Neopterygii</taxon>
        <taxon>Teleostei</taxon>
        <taxon>Neoteleostei</taxon>
        <taxon>Acanthomorphata</taxon>
        <taxon>Syngnathiaria</taxon>
        <taxon>Syngnathiformes</taxon>
        <taxon>Syngnathoidei</taxon>
        <taxon>Syngnathidae</taxon>
        <taxon>Hippocampus</taxon>
    </lineage>
</organism>
<dbReference type="PANTHER" id="PTHR11256">
    <property type="entry name" value="BCL-2 RELATED"/>
    <property type="match status" value="1"/>
</dbReference>
<evidence type="ECO:0000256" key="4">
    <source>
        <dbReference type="ARBA" id="ARBA00022703"/>
    </source>
</evidence>
<dbReference type="InterPro" id="IPR003093">
    <property type="entry name" value="Bcl2_BH4"/>
</dbReference>
<feature type="domain" description="Apoptosis regulator Bcl-2 family BH4" evidence="8">
    <location>
        <begin position="31"/>
        <end position="50"/>
    </location>
</feature>
<evidence type="ECO:0000256" key="1">
    <source>
        <dbReference type="ARBA" id="ARBA00004167"/>
    </source>
</evidence>
<dbReference type="Ensembl" id="ENSHCOT00000017131.1">
    <property type="protein sequence ID" value="ENSHCOP00000010658.1"/>
    <property type="gene ID" value="ENSHCOG00000013295.1"/>
</dbReference>
<keyword evidence="6" id="KW-0472">Membrane</keyword>
<evidence type="ECO:0000256" key="6">
    <source>
        <dbReference type="ARBA" id="ARBA00023136"/>
    </source>
</evidence>
<dbReference type="GeneID" id="109529488"/>
<name>A0A3Q2XZS1_HIPCM</name>
<evidence type="ECO:0000256" key="7">
    <source>
        <dbReference type="PROSITE-ProRule" id="PRU00025"/>
    </source>
</evidence>
<dbReference type="Pfam" id="PF00452">
    <property type="entry name" value="Bcl-2"/>
    <property type="match status" value="1"/>
</dbReference>
<dbReference type="GO" id="GO:0097192">
    <property type="term" value="P:extrinsic apoptotic signaling pathway in absence of ligand"/>
    <property type="evidence" value="ECO:0007669"/>
    <property type="project" value="TreeGrafter"/>
</dbReference>
<keyword evidence="10" id="KW-1185">Reference proteome</keyword>